<dbReference type="AlphaFoldDB" id="A0A6P8K5Y4"/>
<keyword evidence="2" id="KW-1185">Reference proteome</keyword>
<protein>
    <submittedName>
        <fullName evidence="3">Uncharacterized protein LOC117143645</fullName>
    </submittedName>
</protein>
<dbReference type="RefSeq" id="XP_033164315.1">
    <property type="nucleotide sequence ID" value="XM_033308424.1"/>
</dbReference>
<reference evidence="3" key="1">
    <citation type="submission" date="2025-08" db="UniProtKB">
        <authorList>
            <consortium name="RefSeq"/>
        </authorList>
    </citation>
    <scope>IDENTIFICATION</scope>
    <source>
        <strain evidence="3">Mau12</strain>
        <tissue evidence="3">Whole Body</tissue>
    </source>
</reference>
<sequence length="104" mass="11701">MLDAGWLGRPQTGGLKTGGQKTARPQRPRSEDWFCDPQIVASQQRFNVAHIIHSAFNDRPQSGTSSQFTCTCSDDLERNGVDQVCFCIRRIHSDQSVTYIHAYT</sequence>
<dbReference type="Proteomes" id="UP000515162">
    <property type="component" value="Chromosome 3R"/>
</dbReference>
<feature type="compositionally biased region" description="Low complexity" evidence="1">
    <location>
        <begin position="12"/>
        <end position="22"/>
    </location>
</feature>
<gene>
    <name evidence="3" type="primary">LOC117143645</name>
</gene>
<organism evidence="2 3">
    <name type="scientific">Drosophila mauritiana</name>
    <name type="common">Fruit fly</name>
    <dbReference type="NCBI Taxonomy" id="7226"/>
    <lineage>
        <taxon>Eukaryota</taxon>
        <taxon>Metazoa</taxon>
        <taxon>Ecdysozoa</taxon>
        <taxon>Arthropoda</taxon>
        <taxon>Hexapoda</taxon>
        <taxon>Insecta</taxon>
        <taxon>Pterygota</taxon>
        <taxon>Neoptera</taxon>
        <taxon>Endopterygota</taxon>
        <taxon>Diptera</taxon>
        <taxon>Brachycera</taxon>
        <taxon>Muscomorpha</taxon>
        <taxon>Ephydroidea</taxon>
        <taxon>Drosophilidae</taxon>
        <taxon>Drosophila</taxon>
        <taxon>Sophophora</taxon>
    </lineage>
</organism>
<name>A0A6P8K5Y4_DROMA</name>
<dbReference type="GeneID" id="117143645"/>
<evidence type="ECO:0000256" key="1">
    <source>
        <dbReference type="SAM" id="MobiDB-lite"/>
    </source>
</evidence>
<accession>A0A6P8K5Y4</accession>
<proteinExistence type="predicted"/>
<evidence type="ECO:0000313" key="3">
    <source>
        <dbReference type="RefSeq" id="XP_033164315.1"/>
    </source>
</evidence>
<feature type="region of interest" description="Disordered" evidence="1">
    <location>
        <begin position="1"/>
        <end position="30"/>
    </location>
</feature>
<evidence type="ECO:0000313" key="2">
    <source>
        <dbReference type="Proteomes" id="UP000515162"/>
    </source>
</evidence>